<sequence length="494" mass="56172">MNKENIISAKDDEFPLRVTRARAKILGSNPLGEGIPCFPCQSFKNDQKNKVRANSKRVASDDINNCTVAPAGLQHKRRTKLTDVTNICGKAYDKSSNTSKLQARVHKKNVTKLESGVSMENLSSKDDVGAKLDEELSSKRVVESHDNITAVTFDDKEAEEQRMSNSIIEGVIADITLSMQGSVKSDELMSSPNKEIDMICEKLAASDCLAIVDIDLELKLKHPLVWSSYAPDIYKKTRVIEVERKPLTNYMEKLQKDINPRMRAILIDWLVEITEGYKLVPDTLYLTVNLIDRYLSTSLIQKERLQLLGVTCMLIAAKYEESCAPRVEEFCIITDNTYKREEVLKMEIEVLNLLNFKLSVPTTKTFLRRFIQAAQSSYNVPRVELEFVANYFAELTLVEYSFLKFLPSLIAASAVFLARWTLNQSEHPWNPTLEHYTNYKVSELKPVVLALENLQRSAKCCPLNAIREKYKQQKFNCVAQLTPKPLLSLFKVQL</sequence>
<dbReference type="CDD" id="cd20506">
    <property type="entry name" value="CYCLIN_AtCycA-like_rpt2"/>
    <property type="match status" value="1"/>
</dbReference>
<dbReference type="PIRSF" id="PIRSF001771">
    <property type="entry name" value="Cyclin_A_B_D_E"/>
    <property type="match status" value="1"/>
</dbReference>
<feature type="domain" description="Cyclin C-terminal" evidence="8">
    <location>
        <begin position="361"/>
        <end position="484"/>
    </location>
</feature>
<keyword evidence="3" id="KW-0132">Cell division</keyword>
<comment type="caution">
    <text evidence="9">The sequence shown here is derived from an EMBL/GenBank/DDBJ whole genome shotgun (WGS) entry which is preliminary data.</text>
</comment>
<dbReference type="SMART" id="SM01332">
    <property type="entry name" value="Cyclin_C"/>
    <property type="match status" value="1"/>
</dbReference>
<keyword evidence="4" id="KW-0195">Cyclin</keyword>
<protein>
    <recommendedName>
        <fullName evidence="6">B-like cyclin</fullName>
    </recommendedName>
</protein>
<dbReference type="InterPro" id="IPR013763">
    <property type="entry name" value="Cyclin-like_dom"/>
</dbReference>
<evidence type="ECO:0000313" key="9">
    <source>
        <dbReference type="EMBL" id="KAE9603728.1"/>
    </source>
</evidence>
<dbReference type="FunFam" id="1.10.472.10:FF:000167">
    <property type="entry name" value="Mitotic cyclin 6"/>
    <property type="match status" value="1"/>
</dbReference>
<dbReference type="Gene3D" id="1.10.472.10">
    <property type="entry name" value="Cyclin-like"/>
    <property type="match status" value="2"/>
</dbReference>
<name>A0A6A4PQD8_LUPAL</name>
<evidence type="ECO:0000259" key="8">
    <source>
        <dbReference type="SMART" id="SM01332"/>
    </source>
</evidence>
<feature type="domain" description="Cyclin-like" evidence="7">
    <location>
        <begin position="268"/>
        <end position="352"/>
    </location>
</feature>
<dbReference type="InterPro" id="IPR004367">
    <property type="entry name" value="Cyclin_C-dom"/>
</dbReference>
<dbReference type="Proteomes" id="UP000447434">
    <property type="component" value="Chromosome 11"/>
</dbReference>
<gene>
    <name evidence="9" type="ORF">Lalb_Chr11g0063951</name>
</gene>
<organism evidence="9 10">
    <name type="scientific">Lupinus albus</name>
    <name type="common">White lupine</name>
    <name type="synonym">Lupinus termis</name>
    <dbReference type="NCBI Taxonomy" id="3870"/>
    <lineage>
        <taxon>Eukaryota</taxon>
        <taxon>Viridiplantae</taxon>
        <taxon>Streptophyta</taxon>
        <taxon>Embryophyta</taxon>
        <taxon>Tracheophyta</taxon>
        <taxon>Spermatophyta</taxon>
        <taxon>Magnoliopsida</taxon>
        <taxon>eudicotyledons</taxon>
        <taxon>Gunneridae</taxon>
        <taxon>Pentapetalae</taxon>
        <taxon>rosids</taxon>
        <taxon>fabids</taxon>
        <taxon>Fabales</taxon>
        <taxon>Fabaceae</taxon>
        <taxon>Papilionoideae</taxon>
        <taxon>50 kb inversion clade</taxon>
        <taxon>genistoids sensu lato</taxon>
        <taxon>core genistoids</taxon>
        <taxon>Genisteae</taxon>
        <taxon>Lupinus</taxon>
    </lineage>
</organism>
<dbReference type="FunFam" id="1.10.472.10:FF:000013">
    <property type="entry name" value="Cyclin A1"/>
    <property type="match status" value="1"/>
</dbReference>
<dbReference type="GO" id="GO:0044772">
    <property type="term" value="P:mitotic cell cycle phase transition"/>
    <property type="evidence" value="ECO:0007669"/>
    <property type="project" value="InterPro"/>
</dbReference>
<dbReference type="SUPFAM" id="SSF47954">
    <property type="entry name" value="Cyclin-like"/>
    <property type="match status" value="2"/>
</dbReference>
<dbReference type="InterPro" id="IPR036915">
    <property type="entry name" value="Cyclin-like_sf"/>
</dbReference>
<accession>A0A6A4PQD8</accession>
<dbReference type="EMBL" id="WOCE01000011">
    <property type="protein sequence ID" value="KAE9603728.1"/>
    <property type="molecule type" value="Genomic_DNA"/>
</dbReference>
<dbReference type="InterPro" id="IPR006671">
    <property type="entry name" value="Cyclin_N"/>
</dbReference>
<dbReference type="PROSITE" id="PS00292">
    <property type="entry name" value="CYCLINS"/>
    <property type="match status" value="1"/>
</dbReference>
<evidence type="ECO:0000256" key="6">
    <source>
        <dbReference type="ARBA" id="ARBA00032263"/>
    </source>
</evidence>
<dbReference type="Pfam" id="PF02984">
    <property type="entry name" value="Cyclin_C"/>
    <property type="match status" value="1"/>
</dbReference>
<feature type="domain" description="Cyclin-like" evidence="7">
    <location>
        <begin position="365"/>
        <end position="453"/>
    </location>
</feature>
<evidence type="ECO:0000256" key="3">
    <source>
        <dbReference type="ARBA" id="ARBA00022618"/>
    </source>
</evidence>
<dbReference type="GO" id="GO:0051301">
    <property type="term" value="P:cell division"/>
    <property type="evidence" value="ECO:0007669"/>
    <property type="project" value="UniProtKB-KW"/>
</dbReference>
<keyword evidence="10" id="KW-1185">Reference proteome</keyword>
<dbReference type="SMART" id="SM00385">
    <property type="entry name" value="CYCLIN"/>
    <property type="match status" value="2"/>
</dbReference>
<evidence type="ECO:0000259" key="7">
    <source>
        <dbReference type="SMART" id="SM00385"/>
    </source>
</evidence>
<dbReference type="AlphaFoldDB" id="A0A6A4PQD8"/>
<evidence type="ECO:0000313" key="10">
    <source>
        <dbReference type="Proteomes" id="UP000447434"/>
    </source>
</evidence>
<dbReference type="InterPro" id="IPR039361">
    <property type="entry name" value="Cyclin"/>
</dbReference>
<dbReference type="InterPro" id="IPR046965">
    <property type="entry name" value="Cyclin_A/B-like"/>
</dbReference>
<evidence type="ECO:0000256" key="5">
    <source>
        <dbReference type="ARBA" id="ARBA00023306"/>
    </source>
</evidence>
<keyword evidence="5" id="KW-0131">Cell cycle</keyword>
<proteinExistence type="inferred from homology"/>
<dbReference type="InterPro" id="IPR048258">
    <property type="entry name" value="Cyclins_cyclin-box"/>
</dbReference>
<comment type="subunit">
    <text evidence="2">Interacts with the CDC2 protein kinase to form a serine/threonine kinase holoenzyme complex also known as maturation promoting factor (MPF). The cyclin subunit imparts substrate specificity to the complex.</text>
</comment>
<dbReference type="Pfam" id="PF00134">
    <property type="entry name" value="Cyclin_N"/>
    <property type="match status" value="1"/>
</dbReference>
<reference evidence="10" key="1">
    <citation type="journal article" date="2020" name="Nat. Commun.">
        <title>Genome sequence of the cluster root forming white lupin.</title>
        <authorList>
            <person name="Hufnagel B."/>
            <person name="Marques A."/>
            <person name="Soriano A."/>
            <person name="Marques L."/>
            <person name="Divol F."/>
            <person name="Doumas P."/>
            <person name="Sallet E."/>
            <person name="Mancinotti D."/>
            <person name="Carrere S."/>
            <person name="Marande W."/>
            <person name="Arribat S."/>
            <person name="Keller J."/>
            <person name="Huneau C."/>
            <person name="Blein T."/>
            <person name="Aime D."/>
            <person name="Laguerre M."/>
            <person name="Taylor J."/>
            <person name="Schubert V."/>
            <person name="Nelson M."/>
            <person name="Geu-Flores F."/>
            <person name="Crespi M."/>
            <person name="Gallardo-Guerrero K."/>
            <person name="Delaux P.-M."/>
            <person name="Salse J."/>
            <person name="Berges H."/>
            <person name="Guyot R."/>
            <person name="Gouzy J."/>
            <person name="Peret B."/>
        </authorList>
    </citation>
    <scope>NUCLEOTIDE SEQUENCE [LARGE SCALE GENOMIC DNA]</scope>
    <source>
        <strain evidence="10">cv. Amiga</strain>
    </source>
</reference>
<evidence type="ECO:0000256" key="4">
    <source>
        <dbReference type="ARBA" id="ARBA00023127"/>
    </source>
</evidence>
<dbReference type="PANTHER" id="PTHR10177">
    <property type="entry name" value="CYCLINS"/>
    <property type="match status" value="1"/>
</dbReference>
<dbReference type="GO" id="GO:0016538">
    <property type="term" value="F:cyclin-dependent protein serine/threonine kinase regulator activity"/>
    <property type="evidence" value="ECO:0007669"/>
    <property type="project" value="InterPro"/>
</dbReference>
<comment type="similarity">
    <text evidence="1">Belongs to the cyclin family. Cyclin AB subfamily.</text>
</comment>
<evidence type="ECO:0000256" key="1">
    <source>
        <dbReference type="ARBA" id="ARBA00006955"/>
    </source>
</evidence>
<dbReference type="OrthoDB" id="5590282at2759"/>
<evidence type="ECO:0000256" key="2">
    <source>
        <dbReference type="ARBA" id="ARBA00011177"/>
    </source>
</evidence>